<feature type="transmembrane region" description="Helical" evidence="1">
    <location>
        <begin position="407"/>
        <end position="433"/>
    </location>
</feature>
<proteinExistence type="predicted"/>
<feature type="signal peptide" evidence="2">
    <location>
        <begin position="1"/>
        <end position="22"/>
    </location>
</feature>
<evidence type="ECO:0000313" key="3">
    <source>
        <dbReference type="EMBL" id="CAE7180476.1"/>
    </source>
</evidence>
<feature type="transmembrane region" description="Helical" evidence="1">
    <location>
        <begin position="239"/>
        <end position="261"/>
    </location>
</feature>
<feature type="transmembrane region" description="Helical" evidence="1">
    <location>
        <begin position="194"/>
        <end position="218"/>
    </location>
</feature>
<organism evidence="3 4">
    <name type="scientific">Symbiodinium pilosum</name>
    <name type="common">Dinoflagellate</name>
    <dbReference type="NCBI Taxonomy" id="2952"/>
    <lineage>
        <taxon>Eukaryota</taxon>
        <taxon>Sar</taxon>
        <taxon>Alveolata</taxon>
        <taxon>Dinophyceae</taxon>
        <taxon>Suessiales</taxon>
        <taxon>Symbiodiniaceae</taxon>
        <taxon>Symbiodinium</taxon>
    </lineage>
</organism>
<keyword evidence="1" id="KW-0472">Membrane</keyword>
<dbReference type="Pfam" id="PF04403">
    <property type="entry name" value="PqiA"/>
    <property type="match status" value="2"/>
</dbReference>
<dbReference type="AlphaFoldDB" id="A0A812IXV7"/>
<feature type="transmembrane region" description="Helical" evidence="1">
    <location>
        <begin position="325"/>
        <end position="353"/>
    </location>
</feature>
<evidence type="ECO:0000256" key="1">
    <source>
        <dbReference type="SAM" id="Phobius"/>
    </source>
</evidence>
<feature type="transmembrane region" description="Helical" evidence="1">
    <location>
        <begin position="131"/>
        <end position="156"/>
    </location>
</feature>
<dbReference type="EMBL" id="CAJNIZ010001002">
    <property type="protein sequence ID" value="CAE7180476.1"/>
    <property type="molecule type" value="Genomic_DNA"/>
</dbReference>
<feature type="chain" id="PRO_5032631563" description="Paraquat-inducible protein A" evidence="2">
    <location>
        <begin position="23"/>
        <end position="521"/>
    </location>
</feature>
<feature type="transmembrane region" description="Helical" evidence="1">
    <location>
        <begin position="483"/>
        <end position="503"/>
    </location>
</feature>
<reference evidence="3" key="1">
    <citation type="submission" date="2021-02" db="EMBL/GenBank/DDBJ databases">
        <authorList>
            <person name="Dougan E. K."/>
            <person name="Rhodes N."/>
            <person name="Thang M."/>
            <person name="Chan C."/>
        </authorList>
    </citation>
    <scope>NUCLEOTIDE SEQUENCE</scope>
</reference>
<evidence type="ECO:0000256" key="2">
    <source>
        <dbReference type="SAM" id="SignalP"/>
    </source>
</evidence>
<protein>
    <recommendedName>
        <fullName evidence="5">Paraquat-inducible protein A</fullName>
    </recommendedName>
</protein>
<feature type="transmembrane region" description="Helical" evidence="1">
    <location>
        <begin position="97"/>
        <end position="119"/>
    </location>
</feature>
<evidence type="ECO:0008006" key="5">
    <source>
        <dbReference type="Google" id="ProtNLM"/>
    </source>
</evidence>
<comment type="caution">
    <text evidence="3">The sequence shown here is derived from an EMBL/GenBank/DDBJ whole genome shotgun (WGS) entry which is preliminary data.</text>
</comment>
<keyword evidence="1" id="KW-1133">Transmembrane helix</keyword>
<name>A0A812IXV7_SYMPI</name>
<keyword evidence="4" id="KW-1185">Reference proteome</keyword>
<keyword evidence="2" id="KW-0732">Signal</keyword>
<dbReference type="InterPro" id="IPR007498">
    <property type="entry name" value="PqiA-like"/>
</dbReference>
<keyword evidence="1" id="KW-0812">Transmembrane</keyword>
<sequence length="521" mass="56883">MRPPVMYFFLVGLWTSATPVDGFSARSLTSITHQRLVDKEEWGALSDVLQSAGDAISSAAHDLVGSVTESAAKALLGDRAVDSFELPPPNTSEINKEVVMCAIALIGVLGVGYAADMLLPPGKVATRPSYTCIATLLGSYSILIPGLVSNLFQFLLGVHLLGVKVLLTEENGKPAAISESSFGLVHLLCKTHGYVGAVLVVLYAMVIPSVKLIALILAEIWRDSEDPRKVQRSKRFIQVVQIISKWACPDMFAYILLLYLFRHLDGQGGIVKAPARLGIGFACFSIFCVFSTFSTLMIKVPETSESMSDDAARPVLVRWFGTENILLATAALIVTFLTLFGLGVTTPVMVLYLDSNLLIQPNGPLDPSMQPLIDSLHIEDLVNSEVTVLKATGALANYIASGELNDIFAVVMLTVFVMALPIINMFCLLAGAWQMRSKEPDTEAAWQYLRHSQWLKHISMLDVFVMGIIVITAAGSAYSEEGVLFGVMVGLWVLLLAEVTHYFTHYQVHDTYTYLVSREKK</sequence>
<accession>A0A812IXV7</accession>
<dbReference type="OrthoDB" id="446158at2759"/>
<feature type="transmembrane region" description="Helical" evidence="1">
    <location>
        <begin position="454"/>
        <end position="477"/>
    </location>
</feature>
<gene>
    <name evidence="3" type="ORF">SPIL2461_LOCUS1051</name>
</gene>
<dbReference type="Proteomes" id="UP000649617">
    <property type="component" value="Unassembled WGS sequence"/>
</dbReference>
<evidence type="ECO:0000313" key="4">
    <source>
        <dbReference type="Proteomes" id="UP000649617"/>
    </source>
</evidence>
<feature type="transmembrane region" description="Helical" evidence="1">
    <location>
        <begin position="273"/>
        <end position="298"/>
    </location>
</feature>